<dbReference type="AlphaFoldDB" id="K9UEN1"/>
<dbReference type="PANTHER" id="PTHR34047">
    <property type="entry name" value="NUCLEAR INTRON MATURASE 1, MITOCHONDRIAL-RELATED"/>
    <property type="match status" value="1"/>
</dbReference>
<feature type="domain" description="Reverse transcriptase" evidence="2">
    <location>
        <begin position="88"/>
        <end position="340"/>
    </location>
</feature>
<proteinExistence type="predicted"/>
<dbReference type="InterPro" id="IPR030931">
    <property type="entry name" value="Group_II_RT_mat"/>
</dbReference>
<dbReference type="InterPro" id="IPR002711">
    <property type="entry name" value="HNH"/>
</dbReference>
<dbReference type="STRING" id="1173020.Cha6605_1753"/>
<keyword evidence="3" id="KW-0695">RNA-directed DNA polymerase</keyword>
<dbReference type="RefSeq" id="WP_015159050.1">
    <property type="nucleotide sequence ID" value="NC_019697.1"/>
</dbReference>
<dbReference type="CDD" id="cd01651">
    <property type="entry name" value="RT_G2_intron"/>
    <property type="match status" value="1"/>
</dbReference>
<dbReference type="CDD" id="cd00085">
    <property type="entry name" value="HNHc"/>
    <property type="match status" value="1"/>
</dbReference>
<dbReference type="eggNOG" id="COG1403">
    <property type="taxonomic scope" value="Bacteria"/>
</dbReference>
<dbReference type="EMBL" id="CP003600">
    <property type="protein sequence ID" value="AFY92876.1"/>
    <property type="molecule type" value="Genomic_DNA"/>
</dbReference>
<dbReference type="GO" id="GO:0003676">
    <property type="term" value="F:nucleic acid binding"/>
    <property type="evidence" value="ECO:0007669"/>
    <property type="project" value="InterPro"/>
</dbReference>
<dbReference type="InterPro" id="IPR000477">
    <property type="entry name" value="RT_dom"/>
</dbReference>
<dbReference type="InterPro" id="IPR043502">
    <property type="entry name" value="DNA/RNA_pol_sf"/>
</dbReference>
<evidence type="ECO:0000256" key="1">
    <source>
        <dbReference type="SAM" id="MobiDB-lite"/>
    </source>
</evidence>
<dbReference type="InterPro" id="IPR003615">
    <property type="entry name" value="HNH_nuc"/>
</dbReference>
<dbReference type="OrthoDB" id="468044at2"/>
<dbReference type="HOGENOM" id="CLU_013584_15_4_3"/>
<dbReference type="InterPro" id="IPR051083">
    <property type="entry name" value="GrpII_Intron_Splice-Mob/Def"/>
</dbReference>
<dbReference type="SUPFAM" id="SSF56672">
    <property type="entry name" value="DNA/RNA polymerases"/>
    <property type="match status" value="1"/>
</dbReference>
<dbReference type="InterPro" id="IPR025960">
    <property type="entry name" value="RVT_N"/>
</dbReference>
<feature type="compositionally biased region" description="Polar residues" evidence="1">
    <location>
        <begin position="569"/>
        <end position="582"/>
    </location>
</feature>
<accession>K9UEN1</accession>
<dbReference type="PATRIC" id="fig|1173020.3.peg.2004"/>
<evidence type="ECO:0000313" key="4">
    <source>
        <dbReference type="Proteomes" id="UP000010366"/>
    </source>
</evidence>
<reference evidence="3 4" key="1">
    <citation type="submission" date="2012-05" db="EMBL/GenBank/DDBJ databases">
        <title>Finished chromosome of genome of Chamaesiphon sp. PCC 6605.</title>
        <authorList>
            <consortium name="US DOE Joint Genome Institute"/>
            <person name="Gugger M."/>
            <person name="Coursin T."/>
            <person name="Rippka R."/>
            <person name="Tandeau De Marsac N."/>
            <person name="Huntemann M."/>
            <person name="Wei C.-L."/>
            <person name="Han J."/>
            <person name="Detter J.C."/>
            <person name="Han C."/>
            <person name="Tapia R."/>
            <person name="Chen A."/>
            <person name="Kyrpides N."/>
            <person name="Mavromatis K."/>
            <person name="Markowitz V."/>
            <person name="Szeto E."/>
            <person name="Ivanova N."/>
            <person name="Pagani I."/>
            <person name="Pati A."/>
            <person name="Goodwin L."/>
            <person name="Nordberg H.P."/>
            <person name="Cantor M.N."/>
            <person name="Hua S.X."/>
            <person name="Woyke T."/>
            <person name="Kerfeld C.A."/>
        </authorList>
    </citation>
    <scope>NUCLEOTIDE SEQUENCE [LARGE SCALE GENOMIC DNA]</scope>
    <source>
        <strain evidence="4">ATCC 27169 / PCC 6605</strain>
    </source>
</reference>
<gene>
    <name evidence="3" type="ORF">Cha6605_1753</name>
</gene>
<dbReference type="Pfam" id="PF00078">
    <property type="entry name" value="RVT_1"/>
    <property type="match status" value="1"/>
</dbReference>
<dbReference type="NCBIfam" id="TIGR04416">
    <property type="entry name" value="group_II_RT_mat"/>
    <property type="match status" value="1"/>
</dbReference>
<dbReference type="Pfam" id="PF01844">
    <property type="entry name" value="HNH"/>
    <property type="match status" value="1"/>
</dbReference>
<dbReference type="Gene3D" id="1.10.30.50">
    <property type="match status" value="1"/>
</dbReference>
<dbReference type="InterPro" id="IPR013597">
    <property type="entry name" value="Mat_intron_G2"/>
</dbReference>
<keyword evidence="4" id="KW-1185">Reference proteome</keyword>
<dbReference type="PROSITE" id="PS50878">
    <property type="entry name" value="RT_POL"/>
    <property type="match status" value="1"/>
</dbReference>
<dbReference type="GO" id="GO:0004519">
    <property type="term" value="F:endonuclease activity"/>
    <property type="evidence" value="ECO:0007669"/>
    <property type="project" value="InterPro"/>
</dbReference>
<evidence type="ECO:0000259" key="2">
    <source>
        <dbReference type="PROSITE" id="PS50878"/>
    </source>
</evidence>
<dbReference type="PANTHER" id="PTHR34047:SF10">
    <property type="entry name" value="GROUP II INTRON-ASSOCIATED OPEN READING FRAME"/>
    <property type="match status" value="1"/>
</dbReference>
<evidence type="ECO:0000313" key="3">
    <source>
        <dbReference type="EMBL" id="AFY92876.1"/>
    </source>
</evidence>
<organism evidence="3 4">
    <name type="scientific">Chamaesiphon minutus (strain ATCC 27169 / PCC 6605)</name>
    <dbReference type="NCBI Taxonomy" id="1173020"/>
    <lineage>
        <taxon>Bacteria</taxon>
        <taxon>Bacillati</taxon>
        <taxon>Cyanobacteriota</taxon>
        <taxon>Cyanophyceae</taxon>
        <taxon>Gomontiellales</taxon>
        <taxon>Chamaesiphonaceae</taxon>
        <taxon>Chamaesiphon</taxon>
    </lineage>
</organism>
<feature type="region of interest" description="Disordered" evidence="1">
    <location>
        <begin position="567"/>
        <end position="586"/>
    </location>
</feature>
<keyword evidence="3" id="KW-0808">Transferase</keyword>
<dbReference type="Proteomes" id="UP000010366">
    <property type="component" value="Chromosome"/>
</dbReference>
<dbReference type="Pfam" id="PF08388">
    <property type="entry name" value="GIIM"/>
    <property type="match status" value="1"/>
</dbReference>
<protein>
    <submittedName>
        <fullName evidence="3">Retron-type reverse transcriptase</fullName>
    </submittedName>
</protein>
<sequence length="605" mass="69485">MNTAISPMYRWNEINWRKLERRVFKLQKRIFQASNRGNVKLVRRLQKLLISSRSARLLAVRRVTQDNQGRKTAGVDGVKSLTPKQRLILVDKIKLGTKAKPTRRVWIPKPGTSEERPLGIPTMEDRALQAVVKMVLEPEWESKFEPNSYGFRPGRSCHDAIEAIFSSISKKSKYVLDADISKCFDRINHNKLLSKLNTFPTLRKQIRAWLKAGVMDGKKLFPTNEGTPQGGVLSPLLANIALHGLEELIMGLAPKFDMKRPNGNQLPVRDKLKSICCVRYADDFVILHEDLKVINQCKKEVEEWLSDIGLELKPSKTRIAHCLSDLDGEKAGFNFLGFNIRQFSVGKYSSGKSSNGKLLGYKTIIRPSIESQKRHYKKLKEEINKRRGLSQSRLINSLNPIVRGWCNYFCTVNSKEVFGKIYSLVFLKLFKWGSHRHPNKGKKWIRHKYFKSINNNNWLFATLEGNNLIKLVRHDSIEIKRHVKVKGNSSPYDGDWVYWSSRMGKHPEVSTKVGNLLKTQKGKCAHCKNYFKDGDSLEVDHIIPKSKGGKDKYENWQLLHRHCHDTKTVNDGSSGTKSNCNSVEPKPPVKPESWFWQDDMLVMTH</sequence>
<keyword evidence="3" id="KW-0548">Nucleotidyltransferase</keyword>
<dbReference type="GO" id="GO:0008270">
    <property type="term" value="F:zinc ion binding"/>
    <property type="evidence" value="ECO:0007669"/>
    <property type="project" value="InterPro"/>
</dbReference>
<dbReference type="eggNOG" id="COG3344">
    <property type="taxonomic scope" value="Bacteria"/>
</dbReference>
<dbReference type="GO" id="GO:0003964">
    <property type="term" value="F:RNA-directed DNA polymerase activity"/>
    <property type="evidence" value="ECO:0007669"/>
    <property type="project" value="UniProtKB-KW"/>
</dbReference>
<name>K9UEN1_CHAP6</name>
<dbReference type="SMART" id="SM00507">
    <property type="entry name" value="HNHc"/>
    <property type="match status" value="1"/>
</dbReference>
<dbReference type="KEGG" id="cmp:Cha6605_1753"/>
<dbReference type="Pfam" id="PF13655">
    <property type="entry name" value="RVT_N"/>
    <property type="match status" value="1"/>
</dbReference>